<evidence type="ECO:0000313" key="1">
    <source>
        <dbReference type="EMBL" id="MCT7969091.1"/>
    </source>
</evidence>
<sequence>MKIKAIIHPAEEGGYWAEVPALPGCITEGDTLEEVTQNLQDAVEGWLSVANNRLKKTEPTDEIVEK</sequence>
<dbReference type="RefSeq" id="WP_368008564.1">
    <property type="nucleotide sequence ID" value="NZ_JAMXFF010000042.1"/>
</dbReference>
<name>A0ABT2MZ01_9CYAN</name>
<dbReference type="Proteomes" id="UP001525890">
    <property type="component" value="Unassembled WGS sequence"/>
</dbReference>
<dbReference type="EMBL" id="JAMXFF010000042">
    <property type="protein sequence ID" value="MCT7969091.1"/>
    <property type="molecule type" value="Genomic_DNA"/>
</dbReference>
<proteinExistence type="predicted"/>
<dbReference type="InterPro" id="IPR049389">
    <property type="entry name" value="TTHA0281-like"/>
</dbReference>
<dbReference type="Pfam" id="PF21748">
    <property type="entry name" value="UPF0150"/>
    <property type="match status" value="1"/>
</dbReference>
<organism evidence="1 2">
    <name type="scientific">Laspinema palackyanum D2a</name>
    <dbReference type="NCBI Taxonomy" id="2953684"/>
    <lineage>
        <taxon>Bacteria</taxon>
        <taxon>Bacillati</taxon>
        <taxon>Cyanobacteriota</taxon>
        <taxon>Cyanophyceae</taxon>
        <taxon>Oscillatoriophycideae</taxon>
        <taxon>Oscillatoriales</taxon>
        <taxon>Laspinemataceae</taxon>
        <taxon>Laspinema</taxon>
        <taxon>Laspinema palackyanum</taxon>
    </lineage>
</organism>
<protein>
    <submittedName>
        <fullName evidence="1">Type II toxin-antitoxin system HicB family antitoxin</fullName>
    </submittedName>
</protein>
<dbReference type="PANTHER" id="PTHR34504">
    <property type="entry name" value="ANTITOXIN HICB"/>
    <property type="match status" value="1"/>
</dbReference>
<comment type="caution">
    <text evidence="1">The sequence shown here is derived from an EMBL/GenBank/DDBJ whole genome shotgun (WGS) entry which is preliminary data.</text>
</comment>
<accession>A0ABT2MZ01</accession>
<dbReference type="PANTHER" id="PTHR34504:SF2">
    <property type="entry name" value="UPF0150 PROTEIN SSL0259"/>
    <property type="match status" value="1"/>
</dbReference>
<dbReference type="Gene3D" id="3.30.160.250">
    <property type="match status" value="1"/>
</dbReference>
<dbReference type="InterPro" id="IPR035069">
    <property type="entry name" value="TTHA1013/TTHA0281-like"/>
</dbReference>
<gene>
    <name evidence="1" type="ORF">NG799_22515</name>
</gene>
<dbReference type="SUPFAM" id="SSF143100">
    <property type="entry name" value="TTHA1013/TTHA0281-like"/>
    <property type="match status" value="1"/>
</dbReference>
<reference evidence="1 2" key="1">
    <citation type="journal article" date="2022" name="Front. Microbiol.">
        <title>High genomic differentiation and limited gene flow indicate recent cryptic speciation within the genus Laspinema (cyanobacteria).</title>
        <authorList>
            <person name="Stanojkovic A."/>
            <person name="Skoupy S."/>
            <person name="Skaloud P."/>
            <person name="Dvorak P."/>
        </authorList>
    </citation>
    <scope>NUCLEOTIDE SEQUENCE [LARGE SCALE GENOMIC DNA]</scope>
    <source>
        <strain evidence="1 2">D2a</strain>
    </source>
</reference>
<keyword evidence="2" id="KW-1185">Reference proteome</keyword>
<evidence type="ECO:0000313" key="2">
    <source>
        <dbReference type="Proteomes" id="UP001525890"/>
    </source>
</evidence>
<dbReference type="InterPro" id="IPR051404">
    <property type="entry name" value="TA_system_antitoxin"/>
</dbReference>